<evidence type="ECO:0000313" key="7">
    <source>
        <dbReference type="Proteomes" id="UP000000653"/>
    </source>
</evidence>
<dbReference type="PANTHER" id="PTHR44688">
    <property type="entry name" value="DNA-BINDING TRANSCRIPTIONAL ACTIVATOR DEVR_DOSR"/>
    <property type="match status" value="1"/>
</dbReference>
<evidence type="ECO:0000313" key="6">
    <source>
        <dbReference type="EMBL" id="ABJ12676.1"/>
    </source>
</evidence>
<dbReference type="PROSITE" id="PS00622">
    <property type="entry name" value="HTH_LUXR_1"/>
    <property type="match status" value="1"/>
</dbReference>
<dbReference type="GO" id="GO:0006355">
    <property type="term" value="P:regulation of DNA-templated transcription"/>
    <property type="evidence" value="ECO:0007669"/>
    <property type="project" value="InterPro"/>
</dbReference>
<dbReference type="AlphaFoldDB" id="A0A0H2ZEB8"/>
<dbReference type="PROSITE" id="PS50043">
    <property type="entry name" value="HTH_LUXR_2"/>
    <property type="match status" value="1"/>
</dbReference>
<evidence type="ECO:0000256" key="1">
    <source>
        <dbReference type="ARBA" id="ARBA00023015"/>
    </source>
</evidence>
<dbReference type="SUPFAM" id="SSF46894">
    <property type="entry name" value="C-terminal effector domain of the bipartite response regulators"/>
    <property type="match status" value="1"/>
</dbReference>
<keyword evidence="3" id="KW-0804">Transcription</keyword>
<organism evidence="6 7">
    <name type="scientific">Pseudomonas aeruginosa (strain UCBPP-PA14)</name>
    <dbReference type="NCBI Taxonomy" id="208963"/>
    <lineage>
        <taxon>Bacteria</taxon>
        <taxon>Pseudomonadati</taxon>
        <taxon>Pseudomonadota</taxon>
        <taxon>Gammaproteobacteria</taxon>
        <taxon>Pseudomonadales</taxon>
        <taxon>Pseudomonadaceae</taxon>
        <taxon>Pseudomonas</taxon>
    </lineage>
</organism>
<dbReference type="SUPFAM" id="SSF48452">
    <property type="entry name" value="TPR-like"/>
    <property type="match status" value="1"/>
</dbReference>
<dbReference type="Pfam" id="PF17874">
    <property type="entry name" value="TPR_MalT"/>
    <property type="match status" value="1"/>
</dbReference>
<dbReference type="PANTHER" id="PTHR44688:SF16">
    <property type="entry name" value="DNA-BINDING TRANSCRIPTIONAL ACTIVATOR DEVR_DOSR"/>
    <property type="match status" value="1"/>
</dbReference>
<dbReference type="GO" id="GO:0003677">
    <property type="term" value="F:DNA binding"/>
    <property type="evidence" value="ECO:0007669"/>
    <property type="project" value="UniProtKB-KW"/>
</dbReference>
<reference evidence="6 7" key="1">
    <citation type="journal article" date="2006" name="Genome Biol.">
        <title>Genomic analysis reveals that Pseudomonas aeruginosa virulence is combinatorial.</title>
        <authorList>
            <person name="Lee D.G."/>
            <person name="Urbach J.M."/>
            <person name="Wu G."/>
            <person name="Liberati N.T."/>
            <person name="Feinbaum R.L."/>
            <person name="Miyata S."/>
            <person name="Diggins L.T."/>
            <person name="He J."/>
            <person name="Saucier M."/>
            <person name="Deziel E."/>
            <person name="Friedman L."/>
            <person name="Li L."/>
            <person name="Grills G."/>
            <person name="Montgomery K."/>
            <person name="Kucherlapati R."/>
            <person name="Rahme L.G."/>
            <person name="Ausubel F.M."/>
        </authorList>
    </citation>
    <scope>NUCLEOTIDE SEQUENCE [LARGE SCALE GENOMIC DNA]</scope>
    <source>
        <strain evidence="6 7">UCBPP-PA14</strain>
    </source>
</reference>
<accession>A0A0H2ZEB8</accession>
<dbReference type="InterPro" id="IPR011990">
    <property type="entry name" value="TPR-like_helical_dom_sf"/>
</dbReference>
<dbReference type="InterPro" id="IPR016032">
    <property type="entry name" value="Sig_transdc_resp-reg_C-effctor"/>
</dbReference>
<proteinExistence type="predicted"/>
<dbReference type="HOGENOM" id="CLU_006325_2_1_6"/>
<dbReference type="SMART" id="SM00421">
    <property type="entry name" value="HTH_LUXR"/>
    <property type="match status" value="1"/>
</dbReference>
<dbReference type="InterPro" id="IPR000792">
    <property type="entry name" value="Tscrpt_reg_LuxR_C"/>
</dbReference>
<feature type="domain" description="HTH luxR-type" evidence="5">
    <location>
        <begin position="759"/>
        <end position="824"/>
    </location>
</feature>
<dbReference type="Gene3D" id="1.10.10.10">
    <property type="entry name" value="Winged helix-like DNA-binding domain superfamily/Winged helix DNA-binding domain"/>
    <property type="match status" value="1"/>
</dbReference>
<dbReference type="Gene3D" id="1.25.40.10">
    <property type="entry name" value="Tetratricopeptide repeat domain"/>
    <property type="match status" value="1"/>
</dbReference>
<dbReference type="EMBL" id="CP000438">
    <property type="protein sequence ID" value="ABJ12676.1"/>
    <property type="molecule type" value="Genomic_DNA"/>
</dbReference>
<name>A0A0H2ZEB8_PSEAB</name>
<dbReference type="PRINTS" id="PR00038">
    <property type="entry name" value="HTHLUXR"/>
</dbReference>
<dbReference type="Proteomes" id="UP000000653">
    <property type="component" value="Chromosome"/>
</dbReference>
<feature type="region of interest" description="Disordered" evidence="4">
    <location>
        <begin position="1"/>
        <end position="22"/>
    </location>
</feature>
<dbReference type="CDD" id="cd06170">
    <property type="entry name" value="LuxR_C_like"/>
    <property type="match status" value="1"/>
</dbReference>
<gene>
    <name evidence="6" type="ordered locus">PA14_19850</name>
</gene>
<evidence type="ECO:0000256" key="3">
    <source>
        <dbReference type="ARBA" id="ARBA00023163"/>
    </source>
</evidence>
<evidence type="ECO:0000256" key="4">
    <source>
        <dbReference type="SAM" id="MobiDB-lite"/>
    </source>
</evidence>
<evidence type="ECO:0000256" key="2">
    <source>
        <dbReference type="ARBA" id="ARBA00023125"/>
    </source>
</evidence>
<protein>
    <submittedName>
        <fullName evidence="6">Putative transcriptional regulator</fullName>
    </submittedName>
</protein>
<sequence length="827" mass="91797">MTEPTELPAALPRLPPQHLPRPRLHQPLLRGECRLRLLCAPAGSGKTVLLGECARRAPPGVQVVWLALGGEALDPVTFRRRLAGALGLAEDSDEAQLCRRLRNASALWLLLDDYPRHPDPALDACLDRLLSAASPRVGWWLASRRRPQCNLARLLLEGELLEVDGGLLAFDTDEVAELLRLHGRSADATTAGALLERSGGWCAALRLRLLVGEETAGPLLQEYLQHELLDELPPPLADAARALAWLPQVGPELFRRLFEELPHGLDDLLARGFPLLADANQRYSLPPAIREAWREAPQRPQRDFHREACEWFAEHGETREAVDQALAADEPETAAGLLQKLTEEQLLHGHNIGMVLALRDELPAALLASTPRLVILNAWTLLYAGRLAEAEDCIGQLARFLPMPSASRQRVLLAQWQGLFGILLHCRGERGAADYLREALEQLPEDAWSQGLICRSALMQLAMIEGRMDQARLIGRDALRLAREHDSLIFEALIELERAQWLEQRGELLRAEGVLDRAQRYLEDLGQQGSPMLGRIALRRARLCLQQGREVEAGHWYRLGLEQARENLDPWALYGYLGLALLEAGQGDLDAAFNRLLEVERLMQQRHVPDPLYRGALLLVSSALTLQQGRPAQAREILLRVRAYFQPGRARLSPPSEPELEARVEHQLALAELYSGEAAAAEARLRGLLAILEAQGRQTLLCEVRMGIAECQFLSGQLPQAQQTLRSGLELAERLGLQLPQRRLRDRQPQLFAALPGEEEEGLSPLSCRELAVLGLIAQGCSNQEIGEQLFISLHTVKTHARRINGKLGVARRTQAVARAKALGLLA</sequence>
<keyword evidence="2" id="KW-0238">DNA-binding</keyword>
<dbReference type="KEGG" id="pau:PA14_19850"/>
<dbReference type="InterPro" id="IPR041617">
    <property type="entry name" value="TPR_MalT"/>
</dbReference>
<keyword evidence="1" id="KW-0805">Transcription regulation</keyword>
<dbReference type="InterPro" id="IPR036388">
    <property type="entry name" value="WH-like_DNA-bd_sf"/>
</dbReference>
<dbReference type="RefSeq" id="WP_003138208.1">
    <property type="nucleotide sequence ID" value="NC_008463.1"/>
</dbReference>
<dbReference type="BioCyc" id="PAER208963:G1G74-1634-MONOMER"/>
<dbReference type="Pfam" id="PF00196">
    <property type="entry name" value="GerE"/>
    <property type="match status" value="1"/>
</dbReference>
<evidence type="ECO:0000259" key="5">
    <source>
        <dbReference type="PROSITE" id="PS50043"/>
    </source>
</evidence>